<proteinExistence type="predicted"/>
<dbReference type="RefSeq" id="WP_264384940.1">
    <property type="nucleotide sequence ID" value="NZ_CP074352.1"/>
</dbReference>
<keyword evidence="1" id="KW-0812">Transmembrane</keyword>
<organism evidence="2 3">
    <name type="scientific">Siccibacter colletis</name>
    <dbReference type="NCBI Taxonomy" id="1505757"/>
    <lineage>
        <taxon>Bacteria</taxon>
        <taxon>Pseudomonadati</taxon>
        <taxon>Pseudomonadota</taxon>
        <taxon>Gammaproteobacteria</taxon>
        <taxon>Enterobacterales</taxon>
        <taxon>Enterobacteriaceae</taxon>
        <taxon>Siccibacter</taxon>
    </lineage>
</organism>
<dbReference type="EMBL" id="CP074352">
    <property type="protein sequence ID" value="UYU31633.1"/>
    <property type="molecule type" value="Genomic_DNA"/>
</dbReference>
<feature type="transmembrane region" description="Helical" evidence="1">
    <location>
        <begin position="41"/>
        <end position="61"/>
    </location>
</feature>
<accession>A0ABY6JCT7</accession>
<keyword evidence="1" id="KW-1133">Transmembrane helix</keyword>
<gene>
    <name evidence="2" type="primary">pspG</name>
    <name evidence="2" type="ORF">KFZ77_17685</name>
</gene>
<evidence type="ECO:0000313" key="2">
    <source>
        <dbReference type="EMBL" id="UYU31633.1"/>
    </source>
</evidence>
<sequence length="80" mass="9188">MLELLFVVAFFLVLLGTGVSLFGILAALILASVVMMLGGLFALFIQMLPWLLLAVVVVWIVRAIKRPDSTRYYKKRRWRY</sequence>
<dbReference type="InterPro" id="IPR014318">
    <property type="entry name" value="Phageshock_PspG"/>
</dbReference>
<name>A0ABY6JCT7_9ENTR</name>
<protein>
    <submittedName>
        <fullName evidence="2">Envelope stress response protein PspG</fullName>
    </submittedName>
</protein>
<dbReference type="Proteomes" id="UP001156318">
    <property type="component" value="Chromosome"/>
</dbReference>
<evidence type="ECO:0000313" key="3">
    <source>
        <dbReference type="Proteomes" id="UP001156318"/>
    </source>
</evidence>
<dbReference type="NCBIfam" id="TIGR02975">
    <property type="entry name" value="phageshock_pspG"/>
    <property type="match status" value="1"/>
</dbReference>
<dbReference type="Pfam" id="PF09583">
    <property type="entry name" value="Phageshock_PspG"/>
    <property type="match status" value="1"/>
</dbReference>
<reference evidence="2 3" key="1">
    <citation type="submission" date="2021-05" db="EMBL/GenBank/DDBJ databases">
        <title>Isolation, identification, and the growth promoting effects of Pantoea dispersa strain YSD J2 from the aboveground leaves of Cyperus esculentus L.Var. Sativus.</title>
        <authorList>
            <person name="Wang S."/>
            <person name="Tang X.M."/>
            <person name="Huang Y.N."/>
        </authorList>
    </citation>
    <scope>NUCLEOTIDE SEQUENCE [LARGE SCALE GENOMIC DNA]</scope>
    <source>
        <strain evidence="3">YSD YN2</strain>
    </source>
</reference>
<keyword evidence="1" id="KW-0472">Membrane</keyword>
<evidence type="ECO:0000256" key="1">
    <source>
        <dbReference type="SAM" id="Phobius"/>
    </source>
</evidence>
<keyword evidence="3" id="KW-1185">Reference proteome</keyword>